<dbReference type="Proteomes" id="UP000730481">
    <property type="component" value="Unassembled WGS sequence"/>
</dbReference>
<reference evidence="3" key="2">
    <citation type="submission" date="2020-02" db="EMBL/GenBank/DDBJ databases">
        <title>Identification and distribution of gene clusters putatively required for synthesis of sphingolipid metabolism inhibitors in phylogenetically diverse species of the filamentous fungus Fusarium.</title>
        <authorList>
            <person name="Kim H.-S."/>
            <person name="Busman M."/>
            <person name="Brown D.W."/>
            <person name="Divon H."/>
            <person name="Uhlig S."/>
            <person name="Proctor R.H."/>
        </authorList>
    </citation>
    <scope>NUCLEOTIDE SEQUENCE</scope>
    <source>
        <strain evidence="3">NRRL 25174</strain>
    </source>
</reference>
<evidence type="ECO:0000313" key="3">
    <source>
        <dbReference type="EMBL" id="KAF4345918.1"/>
    </source>
</evidence>
<reference evidence="3" key="1">
    <citation type="journal article" date="2017" name="Mycologia">
        <title>Fusarium algeriense, sp. nov., a novel toxigenic crown rot pathogen of durum wheat from Algeria is nested in the Fusarium burgessii species complex.</title>
        <authorList>
            <person name="Laraba I."/>
            <person name="Keddad A."/>
            <person name="Boureghda H."/>
            <person name="Abdallah N."/>
            <person name="Vaughan M.M."/>
            <person name="Proctor R.H."/>
            <person name="Busman M."/>
            <person name="O'Donnell K."/>
        </authorList>
    </citation>
    <scope>NUCLEOTIDE SEQUENCE</scope>
    <source>
        <strain evidence="3">NRRL 25174</strain>
    </source>
</reference>
<feature type="region of interest" description="Disordered" evidence="1">
    <location>
        <begin position="53"/>
        <end position="120"/>
    </location>
</feature>
<name>A0A9P5AVT0_9HYPO</name>
<evidence type="ECO:0000256" key="1">
    <source>
        <dbReference type="SAM" id="MobiDB-lite"/>
    </source>
</evidence>
<sequence>MADEEEDVYADGEAAKKEFPKWAKIVAGVVGVIGGVAIILAVVFVVVLAAKAGGKRSSSSMDRLPWEQPGSRGGHTKPDAPGKHGDYHRVSRPPGRPDAPGRRPPPGQLPGGSRPPGQLP</sequence>
<keyword evidence="2" id="KW-1133">Transmembrane helix</keyword>
<gene>
    <name evidence="3" type="ORF">FBEOM_60</name>
</gene>
<evidence type="ECO:0000256" key="2">
    <source>
        <dbReference type="SAM" id="Phobius"/>
    </source>
</evidence>
<organism evidence="3 4">
    <name type="scientific">Fusarium beomiforme</name>
    <dbReference type="NCBI Taxonomy" id="44412"/>
    <lineage>
        <taxon>Eukaryota</taxon>
        <taxon>Fungi</taxon>
        <taxon>Dikarya</taxon>
        <taxon>Ascomycota</taxon>
        <taxon>Pezizomycotina</taxon>
        <taxon>Sordariomycetes</taxon>
        <taxon>Hypocreomycetidae</taxon>
        <taxon>Hypocreales</taxon>
        <taxon>Nectriaceae</taxon>
        <taxon>Fusarium</taxon>
        <taxon>Fusarium burgessii species complex</taxon>
    </lineage>
</organism>
<dbReference type="EMBL" id="PVQB02000003">
    <property type="protein sequence ID" value="KAF4345918.1"/>
    <property type="molecule type" value="Genomic_DNA"/>
</dbReference>
<feature type="transmembrane region" description="Helical" evidence="2">
    <location>
        <begin position="25"/>
        <end position="50"/>
    </location>
</feature>
<protein>
    <submittedName>
        <fullName evidence="3">Uncharacterized protein</fullName>
    </submittedName>
</protein>
<keyword evidence="4" id="KW-1185">Reference proteome</keyword>
<keyword evidence="2" id="KW-0812">Transmembrane</keyword>
<feature type="compositionally biased region" description="Basic and acidic residues" evidence="1">
    <location>
        <begin position="76"/>
        <end position="89"/>
    </location>
</feature>
<comment type="caution">
    <text evidence="3">The sequence shown here is derived from an EMBL/GenBank/DDBJ whole genome shotgun (WGS) entry which is preliminary data.</text>
</comment>
<keyword evidence="2" id="KW-0472">Membrane</keyword>
<dbReference type="AlphaFoldDB" id="A0A9P5AVT0"/>
<proteinExistence type="predicted"/>
<evidence type="ECO:0000313" key="4">
    <source>
        <dbReference type="Proteomes" id="UP000730481"/>
    </source>
</evidence>
<accession>A0A9P5AVT0</accession>
<feature type="compositionally biased region" description="Pro residues" evidence="1">
    <location>
        <begin position="94"/>
        <end position="108"/>
    </location>
</feature>
<feature type="compositionally biased region" description="Low complexity" evidence="1">
    <location>
        <begin position="111"/>
        <end position="120"/>
    </location>
</feature>